<organism evidence="2 3">
    <name type="scientific">Rotaria sordida</name>
    <dbReference type="NCBI Taxonomy" id="392033"/>
    <lineage>
        <taxon>Eukaryota</taxon>
        <taxon>Metazoa</taxon>
        <taxon>Spiralia</taxon>
        <taxon>Gnathifera</taxon>
        <taxon>Rotifera</taxon>
        <taxon>Eurotatoria</taxon>
        <taxon>Bdelloidea</taxon>
        <taxon>Philodinida</taxon>
        <taxon>Philodinidae</taxon>
        <taxon>Rotaria</taxon>
    </lineage>
</organism>
<comment type="caution">
    <text evidence="2">The sequence shown here is derived from an EMBL/GenBank/DDBJ whole genome shotgun (WGS) entry which is preliminary data.</text>
</comment>
<dbReference type="Proteomes" id="UP000663836">
    <property type="component" value="Unassembled WGS sequence"/>
</dbReference>
<gene>
    <name evidence="2" type="ORF">JBS370_LOCUS37952</name>
</gene>
<feature type="region of interest" description="Disordered" evidence="1">
    <location>
        <begin position="70"/>
        <end position="89"/>
    </location>
</feature>
<evidence type="ECO:0000313" key="3">
    <source>
        <dbReference type="Proteomes" id="UP000663836"/>
    </source>
</evidence>
<evidence type="ECO:0000313" key="2">
    <source>
        <dbReference type="EMBL" id="CAF4232819.1"/>
    </source>
</evidence>
<dbReference type="AlphaFoldDB" id="A0A820DID7"/>
<name>A0A820DID7_9BILA</name>
<proteinExistence type="predicted"/>
<protein>
    <submittedName>
        <fullName evidence="2">Uncharacterized protein</fullName>
    </submittedName>
</protein>
<accession>A0A820DID7</accession>
<reference evidence="2" key="1">
    <citation type="submission" date="2021-02" db="EMBL/GenBank/DDBJ databases">
        <authorList>
            <person name="Nowell W R."/>
        </authorList>
    </citation>
    <scope>NUCLEOTIDE SEQUENCE</scope>
</reference>
<dbReference type="EMBL" id="CAJOBD010019129">
    <property type="protein sequence ID" value="CAF4232819.1"/>
    <property type="molecule type" value="Genomic_DNA"/>
</dbReference>
<sequence length="89" mass="10078">MSNTYPLSRILLTDDKALFHRVNIGSLVEFDTKHQRMIFISLNHQSIESFINKNKPTFIFVDAREATTNGSIGRNSNDDTTSNSITCVE</sequence>
<evidence type="ECO:0000256" key="1">
    <source>
        <dbReference type="SAM" id="MobiDB-lite"/>
    </source>
</evidence>